<accession>A0A6N1NRQ7</accession>
<proteinExistence type="predicted"/>
<keyword evidence="1" id="KW-0472">Membrane</keyword>
<dbReference type="GeneID" id="80517843"/>
<evidence type="ECO:0000313" key="2">
    <source>
        <dbReference type="EMBL" id="QKU34516.1"/>
    </source>
</evidence>
<dbReference type="RefSeq" id="YP_010781152.1">
    <property type="nucleotide sequence ID" value="NC_075038.1"/>
</dbReference>
<feature type="transmembrane region" description="Helical" evidence="1">
    <location>
        <begin position="64"/>
        <end position="89"/>
    </location>
</feature>
<reference evidence="2" key="1">
    <citation type="submission" date="2017-06" db="EMBL/GenBank/DDBJ databases">
        <authorList>
            <person name="Assis F.L."/>
            <person name="Abrahao J.S."/>
            <person name="Silva L."/>
            <person name="Khalil J.B."/>
            <person name="Rodrigues R."/>
            <person name="Silva L.S."/>
            <person name="Boratto P."/>
            <person name="Andrade M."/>
            <person name="Kroon E.G."/>
            <person name="Ribeiro B."/>
            <person name="Bergier I."/>
            <person name="Seligmann H."/>
            <person name="Ghigo E."/>
            <person name="Colson P."/>
            <person name="Levasseur A."/>
            <person name="Raoult D."/>
            <person name="Scola B.L."/>
        </authorList>
    </citation>
    <scope>NUCLEOTIDE SEQUENCE</scope>
    <source>
        <strain evidence="2">Deep ocean</strain>
    </source>
</reference>
<feature type="transmembrane region" description="Helical" evidence="1">
    <location>
        <begin position="32"/>
        <end position="52"/>
    </location>
</feature>
<keyword evidence="1" id="KW-0812">Transmembrane</keyword>
<organism evidence="2">
    <name type="scientific">Tupanvirus deep ocean</name>
    <dbReference type="NCBI Taxonomy" id="2126984"/>
    <lineage>
        <taxon>Viruses</taxon>
        <taxon>Varidnaviria</taxon>
        <taxon>Bamfordvirae</taxon>
        <taxon>Nucleocytoviricota</taxon>
        <taxon>Megaviricetes</taxon>
        <taxon>Imitervirales</taxon>
        <taxon>Mimiviridae</taxon>
        <taxon>Megamimivirinae</taxon>
        <taxon>Tupanvirus</taxon>
        <taxon>Tupanvirus altamarinense</taxon>
    </lineage>
</organism>
<sequence length="153" mass="17550">MASYINPKCSVPLFLLEYESDAAECGRLTGYFISIILSIIVIVIAVILYFIFNETTDTQQTNRIWKYILITLGILIVIWLAFPILISWLNKVRWRGYNAQVKSYIKKGYDIKEAINRTQDLYQTQIQANAITDAAATIASAYSTTNIKNKNYY</sequence>
<protein>
    <submittedName>
        <fullName evidence="2">Putative ORFan</fullName>
    </submittedName>
</protein>
<dbReference type="KEGG" id="vg:80517843"/>
<name>A0A6N1NRQ7_9VIRU</name>
<keyword evidence="1" id="KW-1133">Transmembrane helix</keyword>
<dbReference type="EMBL" id="MF405918">
    <property type="protein sequence ID" value="QKU34516.1"/>
    <property type="molecule type" value="Genomic_DNA"/>
</dbReference>
<reference evidence="2" key="2">
    <citation type="journal article" date="2018" name="Nat. Commun.">
        <title>Tailed giant Tupanvirus possesses the most complete translational apparatus of the known virosphere.</title>
        <authorList>
            <person name="Abrahao J."/>
            <person name="Silva L."/>
            <person name="Silva L.S."/>
            <person name="Khalil J.Y.B."/>
            <person name="Rodrigues R."/>
            <person name="Arantes T."/>
            <person name="Assis F."/>
            <person name="Boratto P."/>
            <person name="Andrade M."/>
            <person name="Kroon E.G."/>
            <person name="Ribeiro B."/>
            <person name="Bergier I."/>
            <person name="Seligmann H."/>
            <person name="Ghigo E."/>
            <person name="Colson P."/>
            <person name="Levasseur A."/>
            <person name="Kroemer G."/>
            <person name="Raoult D."/>
            <person name="La Scola B."/>
        </authorList>
    </citation>
    <scope>NUCLEOTIDE SEQUENCE [LARGE SCALE GENOMIC DNA]</scope>
    <source>
        <strain evidence="2">Deep ocean</strain>
    </source>
</reference>
<evidence type="ECO:0000256" key="1">
    <source>
        <dbReference type="SAM" id="Phobius"/>
    </source>
</evidence>